<dbReference type="GO" id="GO:0016020">
    <property type="term" value="C:membrane"/>
    <property type="evidence" value="ECO:0007669"/>
    <property type="project" value="TreeGrafter"/>
</dbReference>
<dbReference type="AlphaFoldDB" id="A0A194VKN6"/>
<organism evidence="3 4">
    <name type="scientific">Cytospora mali</name>
    <name type="common">Apple Valsa canker fungus</name>
    <name type="synonym">Valsa mali</name>
    <dbReference type="NCBI Taxonomy" id="578113"/>
    <lineage>
        <taxon>Eukaryota</taxon>
        <taxon>Fungi</taxon>
        <taxon>Dikarya</taxon>
        <taxon>Ascomycota</taxon>
        <taxon>Pezizomycotina</taxon>
        <taxon>Sordariomycetes</taxon>
        <taxon>Sordariomycetidae</taxon>
        <taxon>Diaporthales</taxon>
        <taxon>Cytosporaceae</taxon>
        <taxon>Cytospora</taxon>
    </lineage>
</organism>
<keyword evidence="4" id="KW-1185">Reference proteome</keyword>
<sequence length="388" mass="44354">MMVLPVLQSFPDCVDWSKTVDPYLPQLYELPSKLLNITQPDQGPLDLYLKTNPFISGLALSIFFGAIFFVVSEINKNYSQVDRCWSILPTFYIAHFDLWARLSGVPSQRLDLILFFSTLWSARLTFNYWRKGGYEIGSEDYRWEIVRHNVPAWAFLILNITFIAFIQSVLLFSLAAPVYPILLSTQFQPTLAWYDFAFLAAELVLLTTEYFADEQQWEYQNAKKEYQKTAKVARGFAADDLDRGFNTTGLWAWSRHPNFACEQSIWLTLGYWATVTSESPLSWTLIPGFSLVALFQGSTWLTERITSGKYPEYKEYQRQVGMFAPNVLNLGPYRPPVSSVTGAKVKEHKVKEANVIEAKLDEATATGTQDTGANEVTKKRRKGKTSRI</sequence>
<feature type="transmembrane region" description="Helical" evidence="2">
    <location>
        <begin position="191"/>
        <end position="212"/>
    </location>
</feature>
<protein>
    <recommendedName>
        <fullName evidence="5">Steroid 5-alpha reductase C-terminal domain-containing protein</fullName>
    </recommendedName>
</protein>
<keyword evidence="2" id="KW-0472">Membrane</keyword>
<dbReference type="PANTHER" id="PTHR32251:SF23">
    <property type="entry name" value="3-OXO-5-ALPHA-STEROID 4-DEHYDROGENASE (DUF1295)"/>
    <property type="match status" value="1"/>
</dbReference>
<reference evidence="3" key="1">
    <citation type="submission" date="2014-12" db="EMBL/GenBank/DDBJ databases">
        <title>Genome Sequence of Valsa Canker Pathogens Uncovers a Specific Adaption of Colonization on Woody Bark.</title>
        <authorList>
            <person name="Yin Z."/>
            <person name="Liu H."/>
            <person name="Gao X."/>
            <person name="Li Z."/>
            <person name="Song N."/>
            <person name="Ke X."/>
            <person name="Dai Q."/>
            <person name="Wu Y."/>
            <person name="Sun Y."/>
            <person name="Xu J.-R."/>
            <person name="Kang Z.K."/>
            <person name="Wang L."/>
            <person name="Huang L."/>
        </authorList>
    </citation>
    <scope>NUCLEOTIDE SEQUENCE [LARGE SCALE GENOMIC DNA]</scope>
    <source>
        <strain evidence="3">03-8</strain>
    </source>
</reference>
<dbReference type="Gene3D" id="1.20.120.1630">
    <property type="match status" value="1"/>
</dbReference>
<dbReference type="Pfam" id="PF06966">
    <property type="entry name" value="DUF1295"/>
    <property type="match status" value="1"/>
</dbReference>
<gene>
    <name evidence="3" type="ORF">VM1G_00753</name>
</gene>
<evidence type="ECO:0000256" key="2">
    <source>
        <dbReference type="SAM" id="Phobius"/>
    </source>
</evidence>
<keyword evidence="2" id="KW-1133">Transmembrane helix</keyword>
<dbReference type="PANTHER" id="PTHR32251">
    <property type="entry name" value="3-OXO-5-ALPHA-STEROID 4-DEHYDROGENASE"/>
    <property type="match status" value="1"/>
</dbReference>
<dbReference type="Proteomes" id="UP000078559">
    <property type="component" value="Chromosome 1"/>
</dbReference>
<evidence type="ECO:0000313" key="3">
    <source>
        <dbReference type="EMBL" id="KUI64719.1"/>
    </source>
</evidence>
<dbReference type="OrthoDB" id="201504at2759"/>
<feature type="transmembrane region" description="Helical" evidence="2">
    <location>
        <begin position="150"/>
        <end position="179"/>
    </location>
</feature>
<feature type="compositionally biased region" description="Basic residues" evidence="1">
    <location>
        <begin position="378"/>
        <end position="388"/>
    </location>
</feature>
<feature type="compositionally biased region" description="Polar residues" evidence="1">
    <location>
        <begin position="365"/>
        <end position="374"/>
    </location>
</feature>
<accession>A0A194VKN6</accession>
<evidence type="ECO:0008006" key="5">
    <source>
        <dbReference type="Google" id="ProtNLM"/>
    </source>
</evidence>
<evidence type="ECO:0000313" key="4">
    <source>
        <dbReference type="Proteomes" id="UP000078559"/>
    </source>
</evidence>
<dbReference type="EMBL" id="CM003098">
    <property type="protein sequence ID" value="KUI64719.1"/>
    <property type="molecule type" value="Genomic_DNA"/>
</dbReference>
<feature type="region of interest" description="Disordered" evidence="1">
    <location>
        <begin position="362"/>
        <end position="388"/>
    </location>
</feature>
<feature type="transmembrane region" description="Helical" evidence="2">
    <location>
        <begin position="54"/>
        <end position="72"/>
    </location>
</feature>
<dbReference type="InterPro" id="IPR010721">
    <property type="entry name" value="UstE-like"/>
</dbReference>
<name>A0A194VKN6_CYTMA</name>
<keyword evidence="2" id="KW-0812">Transmembrane</keyword>
<evidence type="ECO:0000256" key="1">
    <source>
        <dbReference type="SAM" id="MobiDB-lite"/>
    </source>
</evidence>
<proteinExistence type="predicted"/>